<evidence type="ECO:0000256" key="7">
    <source>
        <dbReference type="ARBA" id="ARBA00022723"/>
    </source>
</evidence>
<dbReference type="PROSITE" id="PS00517">
    <property type="entry name" value="RNASE_3_1"/>
    <property type="match status" value="1"/>
</dbReference>
<feature type="domain" description="RNase III" evidence="15">
    <location>
        <begin position="8"/>
        <end position="137"/>
    </location>
</feature>
<protein>
    <recommendedName>
        <fullName evidence="13">Ribonuclease 3</fullName>
        <ecNumber evidence="13">3.1.26.3</ecNumber>
    </recommendedName>
    <alternativeName>
        <fullName evidence="13">Ribonuclease III</fullName>
        <shortName evidence="13">RNase III</shortName>
    </alternativeName>
</protein>
<accession>A0A449BA70</accession>
<dbReference type="SUPFAM" id="SSF69065">
    <property type="entry name" value="RNase III domain-like"/>
    <property type="match status" value="1"/>
</dbReference>
<comment type="similarity">
    <text evidence="2">Belongs to the ribonuclease III family.</text>
</comment>
<dbReference type="Pfam" id="PF14622">
    <property type="entry name" value="Ribonucleas_3_3"/>
    <property type="match status" value="1"/>
</dbReference>
<dbReference type="InterPro" id="IPR011907">
    <property type="entry name" value="RNase_III"/>
</dbReference>
<keyword evidence="5 13" id="KW-0819">tRNA processing</keyword>
<reference evidence="16 17" key="1">
    <citation type="submission" date="2019-01" db="EMBL/GenBank/DDBJ databases">
        <authorList>
            <consortium name="Pathogen Informatics"/>
        </authorList>
    </citation>
    <scope>NUCLEOTIDE SEQUENCE [LARGE SCALE GENOMIC DNA]</scope>
    <source>
        <strain evidence="16 17">NCTC10184</strain>
    </source>
</reference>
<keyword evidence="4 13" id="KW-0507">mRNA processing</keyword>
<comment type="subunit">
    <text evidence="13">Homodimer.</text>
</comment>
<dbReference type="EMBL" id="LR215043">
    <property type="protein sequence ID" value="VEU78068.1"/>
    <property type="molecule type" value="Genomic_DNA"/>
</dbReference>
<evidence type="ECO:0000256" key="4">
    <source>
        <dbReference type="ARBA" id="ARBA00022664"/>
    </source>
</evidence>
<evidence type="ECO:0000256" key="12">
    <source>
        <dbReference type="ARBA" id="ARBA00049596"/>
    </source>
</evidence>
<evidence type="ECO:0000313" key="16">
    <source>
        <dbReference type="EMBL" id="VEU78068.1"/>
    </source>
</evidence>
<dbReference type="InterPro" id="IPR014720">
    <property type="entry name" value="dsRBD_dom"/>
</dbReference>
<keyword evidence="8 13" id="KW-0255">Endonuclease</keyword>
<evidence type="ECO:0000256" key="9">
    <source>
        <dbReference type="ARBA" id="ARBA00022801"/>
    </source>
</evidence>
<evidence type="ECO:0000256" key="1">
    <source>
        <dbReference type="ARBA" id="ARBA00000109"/>
    </source>
</evidence>
<evidence type="ECO:0000256" key="13">
    <source>
        <dbReference type="HAMAP-Rule" id="MF_00104"/>
    </source>
</evidence>
<dbReference type="GO" id="GO:0046872">
    <property type="term" value="F:metal ion binding"/>
    <property type="evidence" value="ECO:0007669"/>
    <property type="project" value="UniProtKB-KW"/>
</dbReference>
<proteinExistence type="inferred from homology"/>
<evidence type="ECO:0000259" key="14">
    <source>
        <dbReference type="PROSITE" id="PS50137"/>
    </source>
</evidence>
<gene>
    <name evidence="16" type="primary">MCYN0793</name>
    <name evidence="13" type="synonym">rnc</name>
    <name evidence="16" type="ORF">NCTC10184_00287</name>
</gene>
<dbReference type="GO" id="GO:0006364">
    <property type="term" value="P:rRNA processing"/>
    <property type="evidence" value="ECO:0007669"/>
    <property type="project" value="UniProtKB-UniRule"/>
</dbReference>
<dbReference type="GO" id="GO:0005737">
    <property type="term" value="C:cytoplasm"/>
    <property type="evidence" value="ECO:0007669"/>
    <property type="project" value="UniProtKB-SubCell"/>
</dbReference>
<dbReference type="PROSITE" id="PS50142">
    <property type="entry name" value="RNASE_3_2"/>
    <property type="match status" value="1"/>
</dbReference>
<feature type="binding site" evidence="13">
    <location>
        <position position="126"/>
    </location>
    <ligand>
        <name>Mg(2+)</name>
        <dbReference type="ChEBI" id="CHEBI:18420"/>
    </ligand>
</feature>
<feature type="binding site" evidence="13">
    <location>
        <position position="50"/>
    </location>
    <ligand>
        <name>Mg(2+)</name>
        <dbReference type="ChEBI" id="CHEBI:18420"/>
    </ligand>
</feature>
<feature type="active site" evidence="13">
    <location>
        <position position="126"/>
    </location>
</feature>
<dbReference type="GO" id="GO:0019843">
    <property type="term" value="F:rRNA binding"/>
    <property type="evidence" value="ECO:0007669"/>
    <property type="project" value="UniProtKB-KW"/>
</dbReference>
<evidence type="ECO:0000313" key="17">
    <source>
        <dbReference type="Proteomes" id="UP000290876"/>
    </source>
</evidence>
<comment type="function">
    <text evidence="12 13">Digests double-stranded RNA. Involved in the processing of primary rRNA transcript to yield the immediate precursors to the large and small rRNAs (23S and 16S). Processes some mRNAs, and tRNAs when they are encoded in the rRNA operon. Processes pre-crRNA and tracrRNA of type II CRISPR loci if present in the organism.</text>
</comment>
<dbReference type="SMART" id="SM00535">
    <property type="entry name" value="RIBOc"/>
    <property type="match status" value="1"/>
</dbReference>
<dbReference type="KEGG" id="mcob:NCTC10184_00287"/>
<dbReference type="PANTHER" id="PTHR14950:SF37">
    <property type="entry name" value="ENDORIBONUCLEASE DICER"/>
    <property type="match status" value="1"/>
</dbReference>
<keyword evidence="11 13" id="KW-0694">RNA-binding</keyword>
<dbReference type="PROSITE" id="PS50137">
    <property type="entry name" value="DS_RBD"/>
    <property type="match status" value="1"/>
</dbReference>
<dbReference type="GO" id="GO:0008033">
    <property type="term" value="P:tRNA processing"/>
    <property type="evidence" value="ECO:0007669"/>
    <property type="project" value="UniProtKB-KW"/>
</dbReference>
<evidence type="ECO:0000259" key="15">
    <source>
        <dbReference type="PROSITE" id="PS50142"/>
    </source>
</evidence>
<dbReference type="HAMAP" id="MF_00104">
    <property type="entry name" value="RNase_III"/>
    <property type="match status" value="1"/>
</dbReference>
<keyword evidence="6 13" id="KW-0540">Nuclease</keyword>
<dbReference type="SMART" id="SM00358">
    <property type="entry name" value="DSRM"/>
    <property type="match status" value="1"/>
</dbReference>
<keyword evidence="9 13" id="KW-0378">Hydrolase</keyword>
<evidence type="ECO:0000256" key="11">
    <source>
        <dbReference type="ARBA" id="ARBA00022884"/>
    </source>
</evidence>
<dbReference type="Gene3D" id="3.30.160.20">
    <property type="match status" value="1"/>
</dbReference>
<feature type="binding site" evidence="13">
    <location>
        <position position="123"/>
    </location>
    <ligand>
        <name>Mg(2+)</name>
        <dbReference type="ChEBI" id="CHEBI:18420"/>
    </ligand>
</feature>
<evidence type="ECO:0000256" key="10">
    <source>
        <dbReference type="ARBA" id="ARBA00022842"/>
    </source>
</evidence>
<evidence type="ECO:0000256" key="5">
    <source>
        <dbReference type="ARBA" id="ARBA00022694"/>
    </source>
</evidence>
<evidence type="ECO:0000256" key="8">
    <source>
        <dbReference type="ARBA" id="ARBA00022759"/>
    </source>
</evidence>
<dbReference type="RefSeq" id="WP_129622918.1">
    <property type="nucleotide sequence ID" value="NZ_LR215043.1"/>
</dbReference>
<sequence length="237" mass="27042">MNSKINKIFQFLASENIEPKDKNLYVQAFTHSSYRRFGTKDTIQDYQTFEFLGDSILQFLVSNHIFRKELVESAGNMTLLRSNMVNTKNLNALSRQLDFHKMIIAADGNMGREVTESPKVGADVFESFVAALFLDQGLKVTNNFLIKYLFPTANEFVKKTTMKDSKTELQEYMQSYTKNAIKYVTVAIENGLFEAKVYHDENIYGVGQGENKLAAEEEAAKNALSKLIQIRENIEND</sequence>
<dbReference type="PANTHER" id="PTHR14950">
    <property type="entry name" value="DICER-RELATED"/>
    <property type="match status" value="1"/>
</dbReference>
<feature type="active site" evidence="13">
    <location>
        <position position="54"/>
    </location>
</feature>
<keyword evidence="13" id="KW-0699">rRNA-binding</keyword>
<keyword evidence="13" id="KW-0963">Cytoplasm</keyword>
<feature type="domain" description="DRBM" evidence="14">
    <location>
        <begin position="164"/>
        <end position="229"/>
    </location>
</feature>
<keyword evidence="7 13" id="KW-0479">Metal-binding</keyword>
<dbReference type="InterPro" id="IPR000999">
    <property type="entry name" value="RNase_III_dom"/>
</dbReference>
<keyword evidence="10 13" id="KW-0460">Magnesium</keyword>
<dbReference type="Gene3D" id="1.10.1520.10">
    <property type="entry name" value="Ribonuclease III domain"/>
    <property type="match status" value="1"/>
</dbReference>
<evidence type="ECO:0000256" key="2">
    <source>
        <dbReference type="ARBA" id="ARBA00010183"/>
    </source>
</evidence>
<dbReference type="OrthoDB" id="9805026at2"/>
<comment type="subcellular location">
    <subcellularLocation>
        <location evidence="13">Cytoplasm</location>
    </subcellularLocation>
</comment>
<dbReference type="Pfam" id="PF00035">
    <property type="entry name" value="dsrm"/>
    <property type="match status" value="1"/>
</dbReference>
<comment type="catalytic activity">
    <reaction evidence="1 13">
        <text>Endonucleolytic cleavage to 5'-phosphomonoester.</text>
        <dbReference type="EC" id="3.1.26.3"/>
    </reaction>
</comment>
<evidence type="ECO:0000256" key="6">
    <source>
        <dbReference type="ARBA" id="ARBA00022722"/>
    </source>
</evidence>
<dbReference type="GO" id="GO:0004525">
    <property type="term" value="F:ribonuclease III activity"/>
    <property type="evidence" value="ECO:0007669"/>
    <property type="project" value="UniProtKB-UniRule"/>
</dbReference>
<dbReference type="InterPro" id="IPR036389">
    <property type="entry name" value="RNase_III_sf"/>
</dbReference>
<dbReference type="SUPFAM" id="SSF54768">
    <property type="entry name" value="dsRNA-binding domain-like"/>
    <property type="match status" value="1"/>
</dbReference>
<keyword evidence="3 13" id="KW-0698">rRNA processing</keyword>
<evidence type="ECO:0000256" key="3">
    <source>
        <dbReference type="ARBA" id="ARBA00022552"/>
    </source>
</evidence>
<dbReference type="GO" id="GO:0006397">
    <property type="term" value="P:mRNA processing"/>
    <property type="evidence" value="ECO:0007669"/>
    <property type="project" value="UniProtKB-UniRule"/>
</dbReference>
<comment type="cofactor">
    <cofactor evidence="13">
        <name>Mg(2+)</name>
        <dbReference type="ChEBI" id="CHEBI:18420"/>
    </cofactor>
</comment>
<dbReference type="AlphaFoldDB" id="A0A449BA70"/>
<name>A0A449BA70_9BACT</name>
<dbReference type="CDD" id="cd00593">
    <property type="entry name" value="RIBOc"/>
    <property type="match status" value="1"/>
</dbReference>
<dbReference type="Proteomes" id="UP000290876">
    <property type="component" value="Chromosome"/>
</dbReference>
<dbReference type="EC" id="3.1.26.3" evidence="13"/>
<organism evidence="16 17">
    <name type="scientific">Mycoplasmopsis columbinasalis</name>
    <dbReference type="NCBI Taxonomy" id="114880"/>
    <lineage>
        <taxon>Bacteria</taxon>
        <taxon>Bacillati</taxon>
        <taxon>Mycoplasmatota</taxon>
        <taxon>Mycoplasmoidales</taxon>
        <taxon>Metamycoplasmataceae</taxon>
        <taxon>Mycoplasmopsis</taxon>
    </lineage>
</organism>
<dbReference type="NCBIfam" id="TIGR02191">
    <property type="entry name" value="RNaseIII"/>
    <property type="match status" value="1"/>
</dbReference>
<keyword evidence="17" id="KW-1185">Reference proteome</keyword>